<dbReference type="Gene3D" id="1.25.40.10">
    <property type="entry name" value="Tetratricopeptide repeat domain"/>
    <property type="match status" value="1"/>
</dbReference>
<organism evidence="2 3">
    <name type="scientific">Monascus purpureus</name>
    <name type="common">Red mold</name>
    <name type="synonym">Monascus anka</name>
    <dbReference type="NCBI Taxonomy" id="5098"/>
    <lineage>
        <taxon>Eukaryota</taxon>
        <taxon>Fungi</taxon>
        <taxon>Dikarya</taxon>
        <taxon>Ascomycota</taxon>
        <taxon>Pezizomycotina</taxon>
        <taxon>Eurotiomycetes</taxon>
        <taxon>Eurotiomycetidae</taxon>
        <taxon>Eurotiales</taxon>
        <taxon>Aspergillaceae</taxon>
        <taxon>Monascus</taxon>
    </lineage>
</organism>
<dbReference type="EMBL" id="VIFY01000041">
    <property type="protein sequence ID" value="TQB73559.1"/>
    <property type="molecule type" value="Genomic_DNA"/>
</dbReference>
<dbReference type="STRING" id="5098.A0A507R0L5"/>
<reference evidence="2 3" key="1">
    <citation type="submission" date="2019-06" db="EMBL/GenBank/DDBJ databases">
        <title>Wine fermentation using esterase from Monascus purpureus.</title>
        <authorList>
            <person name="Geng C."/>
            <person name="Zhang Y."/>
        </authorList>
    </citation>
    <scope>NUCLEOTIDE SEQUENCE [LARGE SCALE GENOMIC DNA]</scope>
    <source>
        <strain evidence="2">HQ1</strain>
    </source>
</reference>
<evidence type="ECO:0000256" key="1">
    <source>
        <dbReference type="SAM" id="MobiDB-lite"/>
    </source>
</evidence>
<feature type="region of interest" description="Disordered" evidence="1">
    <location>
        <begin position="124"/>
        <end position="166"/>
    </location>
</feature>
<comment type="caution">
    <text evidence="2">The sequence shown here is derived from an EMBL/GenBank/DDBJ whole genome shotgun (WGS) entry which is preliminary data.</text>
</comment>
<evidence type="ECO:0000313" key="2">
    <source>
        <dbReference type="EMBL" id="TQB73559.1"/>
    </source>
</evidence>
<dbReference type="OrthoDB" id="72441at2759"/>
<accession>A0A507R0L5</accession>
<keyword evidence="3" id="KW-1185">Reference proteome</keyword>
<evidence type="ECO:0000313" key="3">
    <source>
        <dbReference type="Proteomes" id="UP000319663"/>
    </source>
</evidence>
<protein>
    <submittedName>
        <fullName evidence="2">Uncharacterized protein</fullName>
    </submittedName>
</protein>
<proteinExistence type="predicted"/>
<gene>
    <name evidence="2" type="ORF">MPDQ_005662</name>
</gene>
<dbReference type="InterPro" id="IPR011990">
    <property type="entry name" value="TPR-like_helical_dom_sf"/>
</dbReference>
<dbReference type="Proteomes" id="UP000319663">
    <property type="component" value="Unassembled WGS sequence"/>
</dbReference>
<dbReference type="AlphaFoldDB" id="A0A507R0L5"/>
<feature type="compositionally biased region" description="Low complexity" evidence="1">
    <location>
        <begin position="129"/>
        <end position="141"/>
    </location>
</feature>
<name>A0A507R0L5_MONPU</name>
<sequence length="816" mass="93336">MFSRGPACLRSSRGLTTFLDNIAIGADEHHEPLLFLYPRWFTFALRQHRRSIASIAGPTTTSSAKGNRQPSRLFVGRCYARRRSVGSSLSRRWLSSNTAVAKDNDNKNSDAVVEDGLRNSAEHTAVAAGTRRSSGSSNTTSIPQPERGATDLMGSELTGDVGENSRERSLEYMERLPTRDRRKLRYRLHINKEVQKLEPWKQRRRTVHWTQLLDQLEDLQAQSEDRMLDKPGTKHREMLIPEETVVYLAGMTGMRENIWYVPIHNGCRVRVLDAIESDGPCRKVVLSGSERVVELVANEISQAQNLQATGDPLIDVRKPPVRIYPSIEALRLNNLPVPLIRGVWESHDELSERPVFMDSILPSHPTLTNVREFSEYVEDISRSKRYPRFSQKYDSAHPERHHHLQRAEKALVELFLQDENKRLISTGALNIALSFLCKHEFLSSAREVFSKAEHLATADTFNILLRSAARRQDLAKFRDILTEMAGSHVQPNADTWLAFIDCVVFPPAKKYLVERLISSGYLSSIRGRRTLFLLTVEDTFLEHLERGQSVDSFFDKMGASEGTDWVNGALLYKMFSVIVRLKNYEALDRLIDISLHHGWPMGNSTPRLVLGLFRSNIFSALHFVLRCIGSPSFQMNDDAYEKLFLIAFKTRSYNVCRVLWRYACMEGRVSYKMRQSVLTSLVRNEPKKRKNVIADLWSVSAGKVIVGMDLHLPDIRLPQSILEYIPSEYHEYPLSYLLSGYKPTGNGRDTQLRFGSDLVSRDIKVGPRYEPQESLALMLHAAAFIDHEWNNTPRPTHWMIQNAIQVPVVKRLRSRW</sequence>